<gene>
    <name evidence="1" type="ORF">C1SCF055_LOCUS32383</name>
</gene>
<keyword evidence="3" id="KW-1185">Reference proteome</keyword>
<reference evidence="2" key="2">
    <citation type="submission" date="2024-04" db="EMBL/GenBank/DDBJ databases">
        <authorList>
            <person name="Chen Y."/>
            <person name="Shah S."/>
            <person name="Dougan E. K."/>
            <person name="Thang M."/>
            <person name="Chan C."/>
        </authorList>
    </citation>
    <scope>NUCLEOTIDE SEQUENCE [LARGE SCALE GENOMIC DNA]</scope>
</reference>
<dbReference type="AlphaFoldDB" id="A0A9P1DBG4"/>
<comment type="caution">
    <text evidence="1">The sequence shown here is derived from an EMBL/GenBank/DDBJ whole genome shotgun (WGS) entry which is preliminary data.</text>
</comment>
<evidence type="ECO:0000313" key="1">
    <source>
        <dbReference type="EMBL" id="CAI4006773.1"/>
    </source>
</evidence>
<reference evidence="1" key="1">
    <citation type="submission" date="2022-10" db="EMBL/GenBank/DDBJ databases">
        <authorList>
            <person name="Chen Y."/>
            <person name="Dougan E. K."/>
            <person name="Chan C."/>
            <person name="Rhodes N."/>
            <person name="Thang M."/>
        </authorList>
    </citation>
    <scope>NUCLEOTIDE SEQUENCE</scope>
</reference>
<protein>
    <submittedName>
        <fullName evidence="1">Uncharacterized protein</fullName>
    </submittedName>
</protein>
<accession>A0A9P1DBG4</accession>
<dbReference type="EMBL" id="CAMXCT020003891">
    <property type="protein sequence ID" value="CAL1160148.1"/>
    <property type="molecule type" value="Genomic_DNA"/>
</dbReference>
<sequence length="120" mass="13107">MPRSIALIAPDEIVAGASGLMALSTRRWQQASFLTPELPLQLPQLPQSYFSTPEGIKCRDKVNTTLTEDDKKGAADDYTLHHLEKVATAISSICKRAIQDLEGDPAERLAKIQAGVESLF</sequence>
<organism evidence="1">
    <name type="scientific">Cladocopium goreaui</name>
    <dbReference type="NCBI Taxonomy" id="2562237"/>
    <lineage>
        <taxon>Eukaryota</taxon>
        <taxon>Sar</taxon>
        <taxon>Alveolata</taxon>
        <taxon>Dinophyceae</taxon>
        <taxon>Suessiales</taxon>
        <taxon>Symbiodiniaceae</taxon>
        <taxon>Cladocopium</taxon>
    </lineage>
</organism>
<proteinExistence type="predicted"/>
<dbReference type="EMBL" id="CAMXCT030003891">
    <property type="protein sequence ID" value="CAL4794085.1"/>
    <property type="molecule type" value="Genomic_DNA"/>
</dbReference>
<evidence type="ECO:0000313" key="3">
    <source>
        <dbReference type="Proteomes" id="UP001152797"/>
    </source>
</evidence>
<dbReference type="OrthoDB" id="425173at2759"/>
<evidence type="ECO:0000313" key="2">
    <source>
        <dbReference type="EMBL" id="CAL1160148.1"/>
    </source>
</evidence>
<dbReference type="Proteomes" id="UP001152797">
    <property type="component" value="Unassembled WGS sequence"/>
</dbReference>
<dbReference type="EMBL" id="CAMXCT010003891">
    <property type="protein sequence ID" value="CAI4006773.1"/>
    <property type="molecule type" value="Genomic_DNA"/>
</dbReference>
<name>A0A9P1DBG4_9DINO</name>